<evidence type="ECO:0000313" key="1">
    <source>
        <dbReference type="EMBL" id="KAA6396792.1"/>
    </source>
</evidence>
<dbReference type="EMBL" id="SNRW01001338">
    <property type="protein sequence ID" value="KAA6396792.1"/>
    <property type="molecule type" value="Genomic_DNA"/>
</dbReference>
<comment type="caution">
    <text evidence="1">The sequence shown here is derived from an EMBL/GenBank/DDBJ whole genome shotgun (WGS) entry which is preliminary data.</text>
</comment>
<name>A0A5J4WQI5_9EUKA</name>
<evidence type="ECO:0000313" key="2">
    <source>
        <dbReference type="Proteomes" id="UP000324800"/>
    </source>
</evidence>
<dbReference type="Proteomes" id="UP000324800">
    <property type="component" value="Unassembled WGS sequence"/>
</dbReference>
<proteinExistence type="predicted"/>
<organism evidence="1 2">
    <name type="scientific">Streblomastix strix</name>
    <dbReference type="NCBI Taxonomy" id="222440"/>
    <lineage>
        <taxon>Eukaryota</taxon>
        <taxon>Metamonada</taxon>
        <taxon>Preaxostyla</taxon>
        <taxon>Oxymonadida</taxon>
        <taxon>Streblomastigidae</taxon>
        <taxon>Streblomastix</taxon>
    </lineage>
</organism>
<accession>A0A5J4WQI5</accession>
<protein>
    <submittedName>
        <fullName evidence="1">Uncharacterized protein</fullName>
    </submittedName>
</protein>
<sequence>MKDVITIPTKIVPYVEENEELEDLIQCKKAYGKVIEYKLEKQMKDESKKDISSYFGAKDFSIKFTHTIVLFDDAIDKETSWNENVQLCRRETLLEQYNNNGTAE</sequence>
<dbReference type="AlphaFoldDB" id="A0A5J4WQI5"/>
<reference evidence="1 2" key="1">
    <citation type="submission" date="2019-03" db="EMBL/GenBank/DDBJ databases">
        <title>Single cell metagenomics reveals metabolic interactions within the superorganism composed of flagellate Streblomastix strix and complex community of Bacteroidetes bacteria on its surface.</title>
        <authorList>
            <person name="Treitli S.C."/>
            <person name="Kolisko M."/>
            <person name="Husnik F."/>
            <person name="Keeling P."/>
            <person name="Hampl V."/>
        </authorList>
    </citation>
    <scope>NUCLEOTIDE SEQUENCE [LARGE SCALE GENOMIC DNA]</scope>
    <source>
        <strain evidence="1">ST1C</strain>
    </source>
</reference>
<gene>
    <name evidence="1" type="ORF">EZS28_007685</name>
</gene>